<organism evidence="1 2">
    <name type="scientific">Fulvivirga lutea</name>
    <dbReference type="NCBI Taxonomy" id="2810512"/>
    <lineage>
        <taxon>Bacteria</taxon>
        <taxon>Pseudomonadati</taxon>
        <taxon>Bacteroidota</taxon>
        <taxon>Cytophagia</taxon>
        <taxon>Cytophagales</taxon>
        <taxon>Fulvivirgaceae</taxon>
        <taxon>Fulvivirga</taxon>
    </lineage>
</organism>
<dbReference type="KEGG" id="fuv:JR347_02795"/>
<protein>
    <submittedName>
        <fullName evidence="1">Uncharacterized protein</fullName>
    </submittedName>
</protein>
<accession>A0A974WGS0</accession>
<evidence type="ECO:0000313" key="1">
    <source>
        <dbReference type="EMBL" id="QSE98026.1"/>
    </source>
</evidence>
<keyword evidence="2" id="KW-1185">Reference proteome</keyword>
<dbReference type="Proteomes" id="UP000662783">
    <property type="component" value="Chromosome"/>
</dbReference>
<gene>
    <name evidence="1" type="ORF">JR347_02795</name>
</gene>
<dbReference type="RefSeq" id="WP_205722534.1">
    <property type="nucleotide sequence ID" value="NZ_CP070608.1"/>
</dbReference>
<dbReference type="AlphaFoldDB" id="A0A974WGS0"/>
<sequence length="145" mass="16715">MRAIGLILIISFCVTACDQKLSKEQRQELRDKMESREIKKISQDEIYKKALDEGRKVMKLVNSRTAVDSLEETCLCQITFHSSAENLEGKSKSVYEAYEYDPSGEDNIQKQEGELLIYSNPVIQSDSLKGVWFIEFQKKEIVKKL</sequence>
<proteinExistence type="predicted"/>
<reference evidence="1" key="1">
    <citation type="submission" date="2021-02" db="EMBL/GenBank/DDBJ databases">
        <title>Fulvivirga sp. S481 isolated from sea water.</title>
        <authorList>
            <person name="Bae S.S."/>
            <person name="Baek K."/>
        </authorList>
    </citation>
    <scope>NUCLEOTIDE SEQUENCE</scope>
    <source>
        <strain evidence="1">S481</strain>
    </source>
</reference>
<name>A0A974WGS0_9BACT</name>
<evidence type="ECO:0000313" key="2">
    <source>
        <dbReference type="Proteomes" id="UP000662783"/>
    </source>
</evidence>
<dbReference type="EMBL" id="CP070608">
    <property type="protein sequence ID" value="QSE98026.1"/>
    <property type="molecule type" value="Genomic_DNA"/>
</dbReference>